<evidence type="ECO:0000256" key="1">
    <source>
        <dbReference type="ARBA" id="ARBA00022676"/>
    </source>
</evidence>
<dbReference type="HAMAP" id="MF_00168">
    <property type="entry name" value="Q_tRNA_Tgt"/>
    <property type="match status" value="1"/>
</dbReference>
<dbReference type="PANTHER" id="PTHR46499">
    <property type="entry name" value="QUEUINE TRNA-RIBOSYLTRANSFERASE"/>
    <property type="match status" value="1"/>
</dbReference>
<organism evidence="6 7">
    <name type="scientific">Candidatus Doudnabacteria bacterium RIFCSPHIGHO2_01_FULL_46_14</name>
    <dbReference type="NCBI Taxonomy" id="1817824"/>
    <lineage>
        <taxon>Bacteria</taxon>
        <taxon>Candidatus Doudnaibacteriota</taxon>
    </lineage>
</organism>
<feature type="region of interest" description="RNA binding; important for wobble base 34 recognition" evidence="4">
    <location>
        <begin position="296"/>
        <end position="300"/>
    </location>
</feature>
<feature type="active site" description="Nucleophile" evidence="4">
    <location>
        <position position="291"/>
    </location>
</feature>
<comment type="cofactor">
    <cofactor evidence="4">
        <name>Zn(2+)</name>
        <dbReference type="ChEBI" id="CHEBI:29105"/>
    </cofactor>
    <text evidence="4">Binds 1 zinc ion per subunit.</text>
</comment>
<accession>A0A1F5NKJ7</accession>
<dbReference type="Gene3D" id="3.20.20.105">
    <property type="entry name" value="Queuine tRNA-ribosyltransferase-like"/>
    <property type="match status" value="1"/>
</dbReference>
<dbReference type="GO" id="GO:0008479">
    <property type="term" value="F:tRNA-guanosine(34) queuine transglycosylase activity"/>
    <property type="evidence" value="ECO:0007669"/>
    <property type="project" value="UniProtKB-UniRule"/>
</dbReference>
<dbReference type="InterPro" id="IPR050076">
    <property type="entry name" value="ArchSynthase1/Queuine_TRR"/>
</dbReference>
<dbReference type="STRING" id="1817824.A2751_03660"/>
<comment type="subunit">
    <text evidence="4">Homodimer. Within each dimer, one monomer is responsible for RNA recognition and catalysis, while the other monomer binds to the replacement base PreQ1.</text>
</comment>
<dbReference type="Pfam" id="PF01702">
    <property type="entry name" value="TGT"/>
    <property type="match status" value="1"/>
</dbReference>
<feature type="binding site" evidence="4">
    <location>
        <position position="363"/>
    </location>
    <ligand>
        <name>Zn(2+)</name>
        <dbReference type="ChEBI" id="CHEBI:29105"/>
    </ligand>
</feature>
<dbReference type="NCBIfam" id="TIGR00449">
    <property type="entry name" value="tgt_general"/>
    <property type="match status" value="1"/>
</dbReference>
<dbReference type="PANTHER" id="PTHR46499:SF1">
    <property type="entry name" value="QUEUINE TRNA-RIBOSYLTRANSFERASE"/>
    <property type="match status" value="1"/>
</dbReference>
<feature type="binding site" evidence="4">
    <location>
        <position position="392"/>
    </location>
    <ligand>
        <name>Zn(2+)</name>
        <dbReference type="ChEBI" id="CHEBI:29105"/>
    </ligand>
</feature>
<name>A0A1F5NKJ7_9BACT</name>
<reference evidence="6 7" key="1">
    <citation type="journal article" date="2016" name="Nat. Commun.">
        <title>Thousands of microbial genomes shed light on interconnected biogeochemical processes in an aquifer system.</title>
        <authorList>
            <person name="Anantharaman K."/>
            <person name="Brown C.T."/>
            <person name="Hug L.A."/>
            <person name="Sharon I."/>
            <person name="Castelle C.J."/>
            <person name="Probst A.J."/>
            <person name="Thomas B.C."/>
            <person name="Singh A."/>
            <person name="Wilkins M.J."/>
            <person name="Karaoz U."/>
            <person name="Brodie E.L."/>
            <person name="Williams K.H."/>
            <person name="Hubbard S.S."/>
            <person name="Banfield J.F."/>
        </authorList>
    </citation>
    <scope>NUCLEOTIDE SEQUENCE [LARGE SCALE GENOMIC DNA]</scope>
</reference>
<comment type="caution">
    <text evidence="6">The sequence shown here is derived from an EMBL/GenBank/DDBJ whole genome shotgun (WGS) entry which is preliminary data.</text>
</comment>
<keyword evidence="4" id="KW-0671">Queuosine biosynthesis</keyword>
<evidence type="ECO:0000256" key="2">
    <source>
        <dbReference type="ARBA" id="ARBA00022679"/>
    </source>
</evidence>
<dbReference type="InterPro" id="IPR036511">
    <property type="entry name" value="TGT-like_sf"/>
</dbReference>
<feature type="domain" description="tRNA-guanine(15) transglycosylase-like" evidence="5">
    <location>
        <begin position="14"/>
        <end position="416"/>
    </location>
</feature>
<evidence type="ECO:0000256" key="4">
    <source>
        <dbReference type="HAMAP-Rule" id="MF_00168"/>
    </source>
</evidence>
<dbReference type="Proteomes" id="UP000176864">
    <property type="component" value="Unassembled WGS sequence"/>
</dbReference>
<comment type="similarity">
    <text evidence="4">Belongs to the queuine tRNA-ribosyltransferase family.</text>
</comment>
<dbReference type="AlphaFoldDB" id="A0A1F5NKJ7"/>
<feature type="binding site" evidence="4">
    <location>
        <position position="361"/>
    </location>
    <ligand>
        <name>Zn(2+)</name>
        <dbReference type="ChEBI" id="CHEBI:29105"/>
    </ligand>
</feature>
<proteinExistence type="inferred from homology"/>
<dbReference type="GO" id="GO:0008616">
    <property type="term" value="P:tRNA queuosine(34) biosynthetic process"/>
    <property type="evidence" value="ECO:0007669"/>
    <property type="project" value="UniProtKB-UniRule"/>
</dbReference>
<dbReference type="GO" id="GO:0005829">
    <property type="term" value="C:cytosol"/>
    <property type="evidence" value="ECO:0007669"/>
    <property type="project" value="TreeGrafter"/>
</dbReference>
<evidence type="ECO:0000256" key="3">
    <source>
        <dbReference type="ARBA" id="ARBA00022694"/>
    </source>
</evidence>
<dbReference type="EC" id="2.4.2.29" evidence="4"/>
<dbReference type="NCBIfam" id="TIGR00430">
    <property type="entry name" value="Q_tRNA_tgt"/>
    <property type="match status" value="1"/>
</dbReference>
<sequence>MEFFKITKIDPNSQARLGIINTPHGQVKTPAFLPIGTRGSVKAVTSEELKFWGAEIILANTYHLWLRPGDALIKRAGGLHKFMGWDGPIFTDSGGYQVYSLGEKITNGPVKRQGDSCPILKNISEAGIEFRDELDGTLRILNPEESIQIQSNLGSDIAVVLDDVPGLPASEERLKTSLDMTLKWAERAKRHHEKITEASINPGQKLFGVVQGGDSEDMRKKSAMALQKIGFDGYGIGGLAIGAVADDPDIMYRVIEFTVPHLEENKPRHLLGVGYPEQIIKAVSLGMDTFDCVIPTRNARHGQLFVNRKSPFPNPSPQGRGINTDSSILRREDKGGGGFYEVFNILNAGFKEDFTPVDSTCACYLCTHHNRAYLRHLFMSGEPLAIRLATMHNLRFYLDLMERIRRAIEFDSFDKLLFPTNY</sequence>
<keyword evidence="1 4" id="KW-0328">Glycosyltransferase</keyword>
<feature type="binding site" evidence="4">
    <location>
        <position position="211"/>
    </location>
    <ligand>
        <name>substrate</name>
    </ligand>
</feature>
<dbReference type="InterPro" id="IPR004803">
    <property type="entry name" value="TGT"/>
</dbReference>
<keyword evidence="4" id="KW-0862">Zinc</keyword>
<dbReference type="UniPathway" id="UPA00392"/>
<gene>
    <name evidence="4" type="primary">tgt</name>
    <name evidence="6" type="ORF">A2751_03660</name>
</gene>
<feature type="binding site" evidence="4">
    <location>
        <begin position="92"/>
        <end position="96"/>
    </location>
    <ligand>
        <name>substrate</name>
    </ligand>
</feature>
<keyword evidence="3 4" id="KW-0819">tRNA processing</keyword>
<protein>
    <recommendedName>
        <fullName evidence="4">Queuine tRNA-ribosyltransferase</fullName>
        <ecNumber evidence="4">2.4.2.29</ecNumber>
    </recommendedName>
    <alternativeName>
        <fullName evidence="4">Guanine insertion enzyme</fullName>
    </alternativeName>
    <alternativeName>
        <fullName evidence="4">tRNA-guanine transglycosylase</fullName>
    </alternativeName>
</protein>
<dbReference type="InterPro" id="IPR002616">
    <property type="entry name" value="tRNA_ribo_trans-like"/>
</dbReference>
<dbReference type="GO" id="GO:0046872">
    <property type="term" value="F:metal ion binding"/>
    <property type="evidence" value="ECO:0007669"/>
    <property type="project" value="UniProtKB-KW"/>
</dbReference>
<evidence type="ECO:0000259" key="5">
    <source>
        <dbReference type="Pfam" id="PF01702"/>
    </source>
</evidence>
<evidence type="ECO:0000313" key="6">
    <source>
        <dbReference type="EMBL" id="OGE78226.1"/>
    </source>
</evidence>
<comment type="catalytic activity">
    <reaction evidence="4">
        <text>7-aminomethyl-7-carbaguanine + guanosine(34) in tRNA = 7-aminomethyl-7-carbaguanosine(34) in tRNA + guanine</text>
        <dbReference type="Rhea" id="RHEA:24104"/>
        <dbReference type="Rhea" id="RHEA-COMP:10341"/>
        <dbReference type="Rhea" id="RHEA-COMP:10342"/>
        <dbReference type="ChEBI" id="CHEBI:16235"/>
        <dbReference type="ChEBI" id="CHEBI:58703"/>
        <dbReference type="ChEBI" id="CHEBI:74269"/>
        <dbReference type="ChEBI" id="CHEBI:82833"/>
        <dbReference type="EC" id="2.4.2.29"/>
    </reaction>
</comment>
<feature type="region of interest" description="RNA binding" evidence="4">
    <location>
        <begin position="272"/>
        <end position="278"/>
    </location>
</feature>
<feature type="binding site" evidence="4">
    <location>
        <position position="162"/>
    </location>
    <ligand>
        <name>substrate</name>
    </ligand>
</feature>
<dbReference type="EMBL" id="MFEK01000014">
    <property type="protein sequence ID" value="OGE78226.1"/>
    <property type="molecule type" value="Genomic_DNA"/>
</dbReference>
<evidence type="ECO:0000313" key="7">
    <source>
        <dbReference type="Proteomes" id="UP000176864"/>
    </source>
</evidence>
<comment type="function">
    <text evidence="4">Catalyzes the base-exchange of a guanine (G) residue with the queuine precursor 7-aminomethyl-7-deazaguanine (PreQ1) at position 34 (anticodon wobble position) in tRNAs with GU(N) anticodons (tRNA-Asp, -Asn, -His and -Tyr). Catalysis occurs through a double-displacement mechanism. The nucleophile active site attacks the C1' of nucleotide 34 to detach the guanine base from the RNA, forming a covalent enzyme-RNA intermediate. The proton acceptor active site deprotonates the incoming PreQ1, allowing a nucleophilic attack on the C1' of the ribose to form the product. After dissociation, two additional enzymatic reactions on the tRNA convert PreQ1 to queuine (Q), resulting in the hypermodified nucleoside queuosine (7-(((4,5-cis-dihydroxy-2-cyclopenten-1-yl)amino)methyl)-7-deazaguanosine).</text>
</comment>
<feature type="active site" description="Proton acceptor" evidence="4">
    <location>
        <position position="92"/>
    </location>
</feature>
<keyword evidence="4" id="KW-0479">Metal-binding</keyword>
<keyword evidence="2 4" id="KW-0808">Transferase</keyword>
<feature type="binding site" evidence="4">
    <location>
        <position position="238"/>
    </location>
    <ligand>
        <name>substrate</name>
    </ligand>
</feature>
<comment type="pathway">
    <text evidence="4">tRNA modification; tRNA-queuosine biosynthesis.</text>
</comment>
<dbReference type="SUPFAM" id="SSF51713">
    <property type="entry name" value="tRNA-guanine transglycosylase"/>
    <property type="match status" value="1"/>
</dbReference>
<feature type="binding site" evidence="4">
    <location>
        <position position="366"/>
    </location>
    <ligand>
        <name>Zn(2+)</name>
        <dbReference type="ChEBI" id="CHEBI:29105"/>
    </ligand>
</feature>